<comment type="caution">
    <text evidence="1">The sequence shown here is derived from an EMBL/GenBank/DDBJ whole genome shotgun (WGS) entry which is preliminary data.</text>
</comment>
<keyword evidence="2" id="KW-1185">Reference proteome</keyword>
<organism evidence="1 2">
    <name type="scientific">Tolypocladium paradoxum</name>
    <dbReference type="NCBI Taxonomy" id="94208"/>
    <lineage>
        <taxon>Eukaryota</taxon>
        <taxon>Fungi</taxon>
        <taxon>Dikarya</taxon>
        <taxon>Ascomycota</taxon>
        <taxon>Pezizomycotina</taxon>
        <taxon>Sordariomycetes</taxon>
        <taxon>Hypocreomycetidae</taxon>
        <taxon>Hypocreales</taxon>
        <taxon>Ophiocordycipitaceae</taxon>
        <taxon>Tolypocladium</taxon>
    </lineage>
</organism>
<dbReference type="Proteomes" id="UP000237481">
    <property type="component" value="Unassembled WGS sequence"/>
</dbReference>
<evidence type="ECO:0000313" key="1">
    <source>
        <dbReference type="EMBL" id="POR31710.1"/>
    </source>
</evidence>
<protein>
    <submittedName>
        <fullName evidence="1">CTP synthase</fullName>
    </submittedName>
</protein>
<proteinExistence type="predicted"/>
<dbReference type="AlphaFoldDB" id="A0A2S4KNG4"/>
<evidence type="ECO:0000313" key="2">
    <source>
        <dbReference type="Proteomes" id="UP000237481"/>
    </source>
</evidence>
<reference evidence="1 2" key="1">
    <citation type="submission" date="2018-01" db="EMBL/GenBank/DDBJ databases">
        <title>Harnessing the power of phylogenomics to disentangle the directionality and signatures of interkingdom host jumping in the parasitic fungal genus Tolypocladium.</title>
        <authorList>
            <person name="Quandt C.A."/>
            <person name="Patterson W."/>
            <person name="Spatafora J.W."/>
        </authorList>
    </citation>
    <scope>NUCLEOTIDE SEQUENCE [LARGE SCALE GENOMIC DNA]</scope>
    <source>
        <strain evidence="1 2">NRBC 100945</strain>
    </source>
</reference>
<sequence>MRVVLVSGGVISGVGKGRFFSLRFLLERAPPSSPADPSSAGLLLKTAGLKVTAIVSHTSVTFWSLDLH</sequence>
<gene>
    <name evidence="1" type="ORF">TPAR_08060</name>
</gene>
<name>A0A2S4KNG4_9HYPO</name>
<accession>A0A2S4KNG4</accession>
<dbReference type="EMBL" id="PKSG01001006">
    <property type="protein sequence ID" value="POR31710.1"/>
    <property type="molecule type" value="Genomic_DNA"/>
</dbReference>